<proteinExistence type="inferred from homology"/>
<dbReference type="GO" id="GO:0016485">
    <property type="term" value="P:protein processing"/>
    <property type="evidence" value="ECO:0007669"/>
    <property type="project" value="TreeGrafter"/>
</dbReference>
<dbReference type="GO" id="GO:0005886">
    <property type="term" value="C:plasma membrane"/>
    <property type="evidence" value="ECO:0007669"/>
    <property type="project" value="TreeGrafter"/>
</dbReference>
<dbReference type="CDD" id="cd08662">
    <property type="entry name" value="M13"/>
    <property type="match status" value="1"/>
</dbReference>
<evidence type="ECO:0000256" key="9">
    <source>
        <dbReference type="SAM" id="SignalP"/>
    </source>
</evidence>
<dbReference type="PROSITE" id="PS51257">
    <property type="entry name" value="PROKAR_LIPOPROTEIN"/>
    <property type="match status" value="1"/>
</dbReference>
<dbReference type="Proteomes" id="UP001359886">
    <property type="component" value="Unassembled WGS sequence"/>
</dbReference>
<evidence type="ECO:0000313" key="13">
    <source>
        <dbReference type="Proteomes" id="UP001359886"/>
    </source>
</evidence>
<name>A0AAW9R978_9GAMM</name>
<evidence type="ECO:0000256" key="5">
    <source>
        <dbReference type="ARBA" id="ARBA00022801"/>
    </source>
</evidence>
<dbReference type="PANTHER" id="PTHR11733">
    <property type="entry name" value="ZINC METALLOPROTEASE FAMILY M13 NEPRILYSIN-RELATED"/>
    <property type="match status" value="1"/>
</dbReference>
<organism evidence="12 13">
    <name type="scientific">Elongatibacter sediminis</name>
    <dbReference type="NCBI Taxonomy" id="3119006"/>
    <lineage>
        <taxon>Bacteria</taxon>
        <taxon>Pseudomonadati</taxon>
        <taxon>Pseudomonadota</taxon>
        <taxon>Gammaproteobacteria</taxon>
        <taxon>Chromatiales</taxon>
        <taxon>Wenzhouxiangellaceae</taxon>
        <taxon>Elongatibacter</taxon>
    </lineage>
</organism>
<evidence type="ECO:0000256" key="8">
    <source>
        <dbReference type="SAM" id="MobiDB-lite"/>
    </source>
</evidence>
<reference evidence="12 13" key="1">
    <citation type="submission" date="2024-02" db="EMBL/GenBank/DDBJ databases">
        <title>A novel Wenzhouxiangellaceae bacterium, isolated from coastal sediments.</title>
        <authorList>
            <person name="Du Z.-J."/>
            <person name="Ye Y.-Q."/>
            <person name="Zhang X.-Y."/>
        </authorList>
    </citation>
    <scope>NUCLEOTIDE SEQUENCE [LARGE SCALE GENOMIC DNA]</scope>
    <source>
        <strain evidence="12 13">CH-27</strain>
    </source>
</reference>
<dbReference type="Pfam" id="PF05649">
    <property type="entry name" value="Peptidase_M13_N"/>
    <property type="match status" value="1"/>
</dbReference>
<comment type="similarity">
    <text evidence="2">Belongs to the peptidase M13 family.</text>
</comment>
<dbReference type="InterPro" id="IPR024079">
    <property type="entry name" value="MetalloPept_cat_dom_sf"/>
</dbReference>
<dbReference type="Pfam" id="PF01431">
    <property type="entry name" value="Peptidase_M13"/>
    <property type="match status" value="1"/>
</dbReference>
<comment type="cofactor">
    <cofactor evidence="1">
        <name>Zn(2+)</name>
        <dbReference type="ChEBI" id="CHEBI:29105"/>
    </cofactor>
</comment>
<evidence type="ECO:0000256" key="4">
    <source>
        <dbReference type="ARBA" id="ARBA00022723"/>
    </source>
</evidence>
<evidence type="ECO:0000313" key="12">
    <source>
        <dbReference type="EMBL" id="MEJ8568247.1"/>
    </source>
</evidence>
<dbReference type="Gene3D" id="3.40.390.10">
    <property type="entry name" value="Collagenase (Catalytic Domain)"/>
    <property type="match status" value="1"/>
</dbReference>
<gene>
    <name evidence="12" type="ORF">V3330_11475</name>
</gene>
<protein>
    <submittedName>
        <fullName evidence="12">M13 family metallopeptidase</fullName>
        <ecNumber evidence="12">3.4.24.-</ecNumber>
    </submittedName>
</protein>
<dbReference type="GO" id="GO:0004222">
    <property type="term" value="F:metalloendopeptidase activity"/>
    <property type="evidence" value="ECO:0007669"/>
    <property type="project" value="InterPro"/>
</dbReference>
<feature type="domain" description="Peptidase M13 C-terminal" evidence="10">
    <location>
        <begin position="504"/>
        <end position="705"/>
    </location>
</feature>
<comment type="caution">
    <text evidence="12">The sequence shown here is derived from an EMBL/GenBank/DDBJ whole genome shotgun (WGS) entry which is preliminary data.</text>
</comment>
<dbReference type="PANTHER" id="PTHR11733:SF167">
    <property type="entry name" value="FI17812P1-RELATED"/>
    <property type="match status" value="1"/>
</dbReference>
<dbReference type="AlphaFoldDB" id="A0AAW9R978"/>
<evidence type="ECO:0000259" key="10">
    <source>
        <dbReference type="Pfam" id="PF01431"/>
    </source>
</evidence>
<feature type="signal peptide" evidence="9">
    <location>
        <begin position="1"/>
        <end position="24"/>
    </location>
</feature>
<feature type="chain" id="PRO_5043679062" evidence="9">
    <location>
        <begin position="25"/>
        <end position="708"/>
    </location>
</feature>
<feature type="region of interest" description="Disordered" evidence="8">
    <location>
        <begin position="28"/>
        <end position="55"/>
    </location>
</feature>
<accession>A0AAW9R978</accession>
<keyword evidence="3" id="KW-0645">Protease</keyword>
<evidence type="ECO:0000259" key="11">
    <source>
        <dbReference type="Pfam" id="PF05649"/>
    </source>
</evidence>
<dbReference type="SUPFAM" id="SSF55486">
    <property type="entry name" value="Metalloproteases ('zincins'), catalytic domain"/>
    <property type="match status" value="1"/>
</dbReference>
<dbReference type="InterPro" id="IPR042089">
    <property type="entry name" value="Peptidase_M13_dom_2"/>
</dbReference>
<keyword evidence="9" id="KW-0732">Signal</keyword>
<feature type="compositionally biased region" description="Low complexity" evidence="8">
    <location>
        <begin position="38"/>
        <end position="55"/>
    </location>
</feature>
<evidence type="ECO:0000256" key="3">
    <source>
        <dbReference type="ARBA" id="ARBA00022670"/>
    </source>
</evidence>
<dbReference type="PROSITE" id="PS51885">
    <property type="entry name" value="NEPRILYSIN"/>
    <property type="match status" value="1"/>
</dbReference>
<keyword evidence="4" id="KW-0479">Metal-binding</keyword>
<dbReference type="PRINTS" id="PR00786">
    <property type="entry name" value="NEPRILYSIN"/>
</dbReference>
<dbReference type="GO" id="GO:0046872">
    <property type="term" value="F:metal ion binding"/>
    <property type="evidence" value="ECO:0007669"/>
    <property type="project" value="UniProtKB-KW"/>
</dbReference>
<keyword evidence="6" id="KW-0862">Zinc</keyword>
<evidence type="ECO:0000256" key="2">
    <source>
        <dbReference type="ARBA" id="ARBA00007357"/>
    </source>
</evidence>
<sequence length="708" mass="79465">MSQRIPTPATAIALIAVIAVLATACGPQSGSGPEVAGDSSTPAPATADTATPDASAETLVSGIEADGFDRSVRPQDDLYTFANGTWLEQTEIPADKSRYGTFLVLADKTEEDVRKLVEEVSNADAVEPGSPAQKIRDFFNAYMDAETADQLGEKPIEPDLERIAAAQTHADIVRLFGELGTDGINNPIGLFIFSDFQDANTNVVYVAQNGLTLPDRDYYLKDDEQYAQGRQLMQDYAERLFTLAGLDGADSIGKELLALETRLAEVQWTREQNRDRASQYNPHSSDELENLAPEIDWEGFFEASRLPERDTYIVMQPSFFEAADDIISDTPVETWKNYLTFQLLSGYAPVLGETYFSAWFDMYRKGLRGVEQARPRWKRAIASINGNMGELLGQLYVERHFTPEAKARMQELIDNLIEAYRQSITDLEWMSEETKQEALAKLARFNSKVGYPDEWRDYSALEIRPGDLVGNLKRATAFEYQRNLNKLDRPVDKSEWLMTPQTINAYYLPMWNEIVFPASILQPPYFNLAADDAVNYGAIGAVIGHEIGHGFDDQGRKFDGDGNLRDWWTPEDNARFLERKDKLAAQYDAYEVIDGLTINGQYTSGENIGDLGGLSIAYKAYQLSLDGAEAPVIDGWTGDQRFFLGWARAWREKRRPEEEKRLLTIDTHSPTKFRANGAAVNVPAFYEAFDVKEGDGMYLPPEDRVKIW</sequence>
<evidence type="ECO:0000256" key="6">
    <source>
        <dbReference type="ARBA" id="ARBA00022833"/>
    </source>
</evidence>
<evidence type="ECO:0000256" key="1">
    <source>
        <dbReference type="ARBA" id="ARBA00001947"/>
    </source>
</evidence>
<feature type="domain" description="Peptidase M13 N-terminal" evidence="11">
    <location>
        <begin position="74"/>
        <end position="452"/>
    </location>
</feature>
<dbReference type="EMBL" id="JAZHOG010000007">
    <property type="protein sequence ID" value="MEJ8568247.1"/>
    <property type="molecule type" value="Genomic_DNA"/>
</dbReference>
<dbReference type="RefSeq" id="WP_354695568.1">
    <property type="nucleotide sequence ID" value="NZ_JAZHOG010000007.1"/>
</dbReference>
<keyword evidence="13" id="KW-1185">Reference proteome</keyword>
<keyword evidence="5 12" id="KW-0378">Hydrolase</keyword>
<dbReference type="EC" id="3.4.24.-" evidence="12"/>
<dbReference type="Gene3D" id="1.10.1380.10">
    <property type="entry name" value="Neutral endopeptidase , domain2"/>
    <property type="match status" value="1"/>
</dbReference>
<dbReference type="InterPro" id="IPR008753">
    <property type="entry name" value="Peptidase_M13_N"/>
</dbReference>
<dbReference type="InterPro" id="IPR000718">
    <property type="entry name" value="Peptidase_M13"/>
</dbReference>
<evidence type="ECO:0000256" key="7">
    <source>
        <dbReference type="ARBA" id="ARBA00023049"/>
    </source>
</evidence>
<dbReference type="InterPro" id="IPR018497">
    <property type="entry name" value="Peptidase_M13_C"/>
</dbReference>
<keyword evidence="7" id="KW-0482">Metalloprotease</keyword>